<dbReference type="OrthoDB" id="445328at2759"/>
<evidence type="ECO:0000313" key="4">
    <source>
        <dbReference type="EMBL" id="KAF4689301.1"/>
    </source>
</evidence>
<dbReference type="CDD" id="cd02440">
    <property type="entry name" value="AdoMet_MTases"/>
    <property type="match status" value="1"/>
</dbReference>
<comment type="caution">
    <text evidence="4">The sequence shown here is derived from an EMBL/GenBank/DDBJ whole genome shotgun (WGS) entry which is preliminary data.</text>
</comment>
<dbReference type="Proteomes" id="UP000541610">
    <property type="component" value="Unassembled WGS sequence"/>
</dbReference>
<reference evidence="4 5" key="1">
    <citation type="submission" date="2020-04" db="EMBL/GenBank/DDBJ databases">
        <title>Perkinsus olseni comparative genomics.</title>
        <authorList>
            <person name="Bogema D.R."/>
        </authorList>
    </citation>
    <scope>NUCLEOTIDE SEQUENCE [LARGE SCALE GENOMIC DNA]</scope>
    <source>
        <strain evidence="4">00978-12</strain>
    </source>
</reference>
<evidence type="ECO:0000313" key="5">
    <source>
        <dbReference type="Proteomes" id="UP000541610"/>
    </source>
</evidence>
<dbReference type="SUPFAM" id="SSF53335">
    <property type="entry name" value="S-adenosyl-L-methionine-dependent methyltransferases"/>
    <property type="match status" value="1"/>
</dbReference>
<evidence type="ECO:0000259" key="3">
    <source>
        <dbReference type="Pfam" id="PF13649"/>
    </source>
</evidence>
<dbReference type="Gene3D" id="3.40.50.150">
    <property type="entry name" value="Vaccinia Virus protein VP39"/>
    <property type="match status" value="1"/>
</dbReference>
<dbReference type="GO" id="GO:0016274">
    <property type="term" value="F:protein-arginine N-methyltransferase activity"/>
    <property type="evidence" value="ECO:0007669"/>
    <property type="project" value="InterPro"/>
</dbReference>
<dbReference type="PANTHER" id="PTHR11006">
    <property type="entry name" value="PROTEIN ARGININE N-METHYLTRANSFERASE"/>
    <property type="match status" value="1"/>
</dbReference>
<dbReference type="PANTHER" id="PTHR11006:SF124">
    <property type="entry name" value="ARGININE METHYLTRANSFERASE 1-RELATED"/>
    <property type="match status" value="1"/>
</dbReference>
<dbReference type="AlphaFoldDB" id="A0A7J6P1Z3"/>
<name>A0A7J6P1Z3_PEROL</name>
<gene>
    <name evidence="4" type="ORF">FOZ60_001778</name>
</gene>
<accession>A0A7J6P1Z3</accession>
<dbReference type="InterPro" id="IPR029063">
    <property type="entry name" value="SAM-dependent_MTases_sf"/>
</dbReference>
<protein>
    <recommendedName>
        <fullName evidence="3">Methyltransferase domain-containing protein</fullName>
    </recommendedName>
</protein>
<evidence type="ECO:0000256" key="1">
    <source>
        <dbReference type="ARBA" id="ARBA00022691"/>
    </source>
</evidence>
<keyword evidence="1" id="KW-0949">S-adenosyl-L-methionine</keyword>
<organism evidence="4 5">
    <name type="scientific">Perkinsus olseni</name>
    <name type="common">Perkinsus atlanticus</name>
    <dbReference type="NCBI Taxonomy" id="32597"/>
    <lineage>
        <taxon>Eukaryota</taxon>
        <taxon>Sar</taxon>
        <taxon>Alveolata</taxon>
        <taxon>Perkinsozoa</taxon>
        <taxon>Perkinsea</taxon>
        <taxon>Perkinsida</taxon>
        <taxon>Perkinsidae</taxon>
        <taxon>Perkinsus</taxon>
    </lineage>
</organism>
<evidence type="ECO:0000256" key="2">
    <source>
        <dbReference type="SAM" id="MobiDB-lite"/>
    </source>
</evidence>
<dbReference type="InterPro" id="IPR041698">
    <property type="entry name" value="Methyltransf_25"/>
</dbReference>
<dbReference type="EMBL" id="JABANP010000128">
    <property type="protein sequence ID" value="KAF4689301.1"/>
    <property type="molecule type" value="Genomic_DNA"/>
</dbReference>
<proteinExistence type="predicted"/>
<feature type="region of interest" description="Disordered" evidence="2">
    <location>
        <begin position="769"/>
        <end position="806"/>
    </location>
</feature>
<dbReference type="Pfam" id="PF13649">
    <property type="entry name" value="Methyltransf_25"/>
    <property type="match status" value="1"/>
</dbReference>
<feature type="domain" description="Methyltransferase" evidence="3">
    <location>
        <begin position="95"/>
        <end position="162"/>
    </location>
</feature>
<dbReference type="GO" id="GO:0042054">
    <property type="term" value="F:histone methyltransferase activity"/>
    <property type="evidence" value="ECO:0007669"/>
    <property type="project" value="TreeGrafter"/>
</dbReference>
<sequence length="806" mass="88788">MVDRQKFLEEVESIKTLCAGERYSEGWKRLLALGKMPEARIEPARIILEQLRERLRHDSVDEWHLRMLNDGGRNRAYRKAIVKAIQDRGEEIDRVIDVGCGTGILSCYLAECAPPKTKITACDCSWALCEVARRACGSRVDVVQVDSADLALETPADMVVAELMDCALLGEGFVDVIKDLRSRGQLTEGAVVIPECVRVFGCVVESEAIRDRGYYLSESVRLEEAYASVHKSEGLRYRKLTDTFTVCTADFRRGEIGGLGRREVEVREGGVCACVLVWWEATLYGDIRIDSVVDCDWDCAVFPCPPREVEKEQKISVRVSCEDSKLSVTFDGSYVMGAPGVSEFDIMTASRIRREGYAGIRSGGLSNDGVVIDLTGVGEGTVPEAIRDEANRGELLRVGRLMDFPLEDLNASGVSHGGLFNSGGRRVSIRQDPGSNPRGGYGFGIAVHPFAFAEYRSLCDPLQRGIALPAAAASLGGLLDQWAVEGDVPQQTLKDFVFSGLAKRQVESLCPKEFSPQKQYFDQYLPEGSELALKALASEVTSERMSDPRYVETIEESLMEAINEGKKIRKLGSVDPEEFDNNGEDALRTGITALRQLCLQESGYELEVEILDIPKVSIQRVNLVVGGSRRLNKDFFKGKMLVNPVLMPQLYEYRSCFSSAEPLPFSALLWTSSTPPLAAGAAVLVDVRMECQQRYCVRGLPEAADTVPAEETAVHEIRMEMTLNPIPGSGSYPVDGRFTGGHWQVTDFNRVLNGNFPIPLPLLNRESFDTGTYKSPGAGGDGRAGREKITDWPDTDESSSSSSKQR</sequence>
<dbReference type="GO" id="GO:0005634">
    <property type="term" value="C:nucleus"/>
    <property type="evidence" value="ECO:0007669"/>
    <property type="project" value="TreeGrafter"/>
</dbReference>
<dbReference type="Gene3D" id="2.70.160.11">
    <property type="entry name" value="Hnrnp arginine n-methyltransferase1"/>
    <property type="match status" value="1"/>
</dbReference>
<dbReference type="InterPro" id="IPR025799">
    <property type="entry name" value="Arg_MeTrfase"/>
</dbReference>